<dbReference type="InterPro" id="IPR011104">
    <property type="entry name" value="Hpr_kin/Pase_C"/>
</dbReference>
<reference evidence="2 3" key="1">
    <citation type="journal article" date="2019" name="Microorganisms">
        <title>Genome Insights into the Novel Species Microvirga brassicacearum, a Rapeseed Endophyte with Biotechnological Potential.</title>
        <authorList>
            <person name="Jimenez-Gomez A."/>
            <person name="Saati-Santamaria Z."/>
            <person name="Igual J.M."/>
            <person name="Rivas R."/>
            <person name="Mateos P.F."/>
            <person name="Garcia-Fraile P."/>
        </authorList>
    </citation>
    <scope>NUCLEOTIDE SEQUENCE [LARGE SCALE GENOMIC DNA]</scope>
    <source>
        <strain evidence="2 3">CDVBN77</strain>
    </source>
</reference>
<dbReference type="EMBL" id="VCMV01000006">
    <property type="protein sequence ID" value="KAB0268395.1"/>
    <property type="molecule type" value="Genomic_DNA"/>
</dbReference>
<sequence>MSLPDTIHATTIALGEAGILIRGEPGSGKSSLARQLLGDARALRIFSLLVADDRTRVEERHGRLVARAVTAVAGCIEIRGIGIVRRAAEPAVVVRLIVDLSEGAPERLPERTEGTVAVCGVLLPRIRAQTGANLTDIVMEHIGGLCDAPVTE</sequence>
<evidence type="ECO:0000313" key="3">
    <source>
        <dbReference type="Proteomes" id="UP000325684"/>
    </source>
</evidence>
<dbReference type="OrthoDB" id="8326226at2"/>
<dbReference type="Gene3D" id="3.40.50.300">
    <property type="entry name" value="P-loop containing nucleotide triphosphate hydrolases"/>
    <property type="match status" value="1"/>
</dbReference>
<dbReference type="GO" id="GO:0006109">
    <property type="term" value="P:regulation of carbohydrate metabolic process"/>
    <property type="evidence" value="ECO:0007669"/>
    <property type="project" value="InterPro"/>
</dbReference>
<keyword evidence="2" id="KW-0418">Kinase</keyword>
<dbReference type="GO" id="GO:0000155">
    <property type="term" value="F:phosphorelay sensor kinase activity"/>
    <property type="evidence" value="ECO:0007669"/>
    <property type="project" value="InterPro"/>
</dbReference>
<comment type="caution">
    <text evidence="2">The sequence shown here is derived from an EMBL/GenBank/DDBJ whole genome shotgun (WGS) entry which is preliminary data.</text>
</comment>
<keyword evidence="2" id="KW-0808">Transferase</keyword>
<dbReference type="GO" id="GO:0005524">
    <property type="term" value="F:ATP binding"/>
    <property type="evidence" value="ECO:0007669"/>
    <property type="project" value="InterPro"/>
</dbReference>
<organism evidence="2 3">
    <name type="scientific">Microvirga brassicacearum</name>
    <dbReference type="NCBI Taxonomy" id="2580413"/>
    <lineage>
        <taxon>Bacteria</taxon>
        <taxon>Pseudomonadati</taxon>
        <taxon>Pseudomonadota</taxon>
        <taxon>Alphaproteobacteria</taxon>
        <taxon>Hyphomicrobiales</taxon>
        <taxon>Methylobacteriaceae</taxon>
        <taxon>Microvirga</taxon>
    </lineage>
</organism>
<feature type="domain" description="HPr kinase/phosphorylase C-terminal" evidence="1">
    <location>
        <begin position="5"/>
        <end position="101"/>
    </location>
</feature>
<dbReference type="GO" id="GO:0004674">
    <property type="term" value="F:protein serine/threonine kinase activity"/>
    <property type="evidence" value="ECO:0007669"/>
    <property type="project" value="UniProtKB-KW"/>
</dbReference>
<dbReference type="Proteomes" id="UP000325684">
    <property type="component" value="Unassembled WGS sequence"/>
</dbReference>
<accession>A0A5N3PFI3</accession>
<gene>
    <name evidence="2" type="ORF">FEZ63_05210</name>
</gene>
<keyword evidence="2" id="KW-0723">Serine/threonine-protein kinase</keyword>
<dbReference type="Pfam" id="PF07475">
    <property type="entry name" value="Hpr_kinase_C"/>
    <property type="match status" value="1"/>
</dbReference>
<dbReference type="AlphaFoldDB" id="A0A5N3PFI3"/>
<dbReference type="RefSeq" id="WP_150942577.1">
    <property type="nucleotide sequence ID" value="NZ_VCMV01000006.1"/>
</dbReference>
<evidence type="ECO:0000313" key="2">
    <source>
        <dbReference type="EMBL" id="KAB0268395.1"/>
    </source>
</evidence>
<dbReference type="InterPro" id="IPR027417">
    <property type="entry name" value="P-loop_NTPase"/>
</dbReference>
<evidence type="ECO:0000259" key="1">
    <source>
        <dbReference type="Pfam" id="PF07475"/>
    </source>
</evidence>
<protein>
    <submittedName>
        <fullName evidence="2">Serine/threonine protein kinase</fullName>
    </submittedName>
</protein>
<name>A0A5N3PFI3_9HYPH</name>
<keyword evidence="3" id="KW-1185">Reference proteome</keyword>
<proteinExistence type="predicted"/>
<dbReference type="SUPFAM" id="SSF53795">
    <property type="entry name" value="PEP carboxykinase-like"/>
    <property type="match status" value="1"/>
</dbReference>